<dbReference type="Proteomes" id="UP000076532">
    <property type="component" value="Unassembled WGS sequence"/>
</dbReference>
<organism evidence="1 2">
    <name type="scientific">Athelia psychrophila</name>
    <dbReference type="NCBI Taxonomy" id="1759441"/>
    <lineage>
        <taxon>Eukaryota</taxon>
        <taxon>Fungi</taxon>
        <taxon>Dikarya</taxon>
        <taxon>Basidiomycota</taxon>
        <taxon>Agaricomycotina</taxon>
        <taxon>Agaricomycetes</taxon>
        <taxon>Agaricomycetidae</taxon>
        <taxon>Atheliales</taxon>
        <taxon>Atheliaceae</taxon>
        <taxon>Athelia</taxon>
    </lineage>
</organism>
<evidence type="ECO:0000313" key="1">
    <source>
        <dbReference type="EMBL" id="KZP03770.1"/>
    </source>
</evidence>
<reference evidence="1 2" key="1">
    <citation type="journal article" date="2016" name="Mol. Biol. Evol.">
        <title>Comparative Genomics of Early-Diverging Mushroom-Forming Fungi Provides Insights into the Origins of Lignocellulose Decay Capabilities.</title>
        <authorList>
            <person name="Nagy L.G."/>
            <person name="Riley R."/>
            <person name="Tritt A."/>
            <person name="Adam C."/>
            <person name="Daum C."/>
            <person name="Floudas D."/>
            <person name="Sun H."/>
            <person name="Yadav J.S."/>
            <person name="Pangilinan J."/>
            <person name="Larsson K.H."/>
            <person name="Matsuura K."/>
            <person name="Barry K."/>
            <person name="Labutti K."/>
            <person name="Kuo R."/>
            <person name="Ohm R.A."/>
            <person name="Bhattacharya S.S."/>
            <person name="Shirouzu T."/>
            <person name="Yoshinaga Y."/>
            <person name="Martin F.M."/>
            <person name="Grigoriev I.V."/>
            <person name="Hibbett D.S."/>
        </authorList>
    </citation>
    <scope>NUCLEOTIDE SEQUENCE [LARGE SCALE GENOMIC DNA]</scope>
    <source>
        <strain evidence="1 2">CBS 109695</strain>
    </source>
</reference>
<accession>A0A167UB37</accession>
<gene>
    <name evidence="1" type="ORF">FIBSPDRAFT_968714</name>
</gene>
<protein>
    <submittedName>
        <fullName evidence="1">Uncharacterized protein</fullName>
    </submittedName>
</protein>
<sequence length="64" mass="7009">MTRVPRLGPRETELAPGVAFDLVRPPQDTGVTLERALGTLAPSVEQLSPDQELLLVARLRAPHR</sequence>
<dbReference type="EMBL" id="KV418006">
    <property type="protein sequence ID" value="KZP03770.1"/>
    <property type="molecule type" value="Genomic_DNA"/>
</dbReference>
<dbReference type="AlphaFoldDB" id="A0A167UB37"/>
<evidence type="ECO:0000313" key="2">
    <source>
        <dbReference type="Proteomes" id="UP000076532"/>
    </source>
</evidence>
<keyword evidence="2" id="KW-1185">Reference proteome</keyword>
<name>A0A167UB37_9AGAM</name>
<proteinExistence type="predicted"/>